<dbReference type="GO" id="GO:0016758">
    <property type="term" value="F:hexosyltransferase activity"/>
    <property type="evidence" value="ECO:0007669"/>
    <property type="project" value="TreeGrafter"/>
</dbReference>
<evidence type="ECO:0000313" key="3">
    <source>
        <dbReference type="EMBL" id="TPE42986.1"/>
    </source>
</evidence>
<keyword evidence="1" id="KW-0328">Glycosyltransferase</keyword>
<evidence type="ECO:0000313" key="4">
    <source>
        <dbReference type="Proteomes" id="UP000316727"/>
    </source>
</evidence>
<name>A0A501WBW4_9BACT</name>
<evidence type="ECO:0000256" key="1">
    <source>
        <dbReference type="ARBA" id="ARBA00022676"/>
    </source>
</evidence>
<sequence>MEKAPWKSISQKVKNFELKKGITSFVNPYSMLLLKNETGIVEGVNQWCIDGISFVKAFNASFKKNISRYSFDDTSVASIVIPVAKRDNLKVAVVGTEERYIKTAVSNIEEKYSIKISLYRNGYFSSSEERSQYLQQLFDSKVDMVICGMGTPHQEKFLIDLRSMGWDGYGFTCGGYLHQIAKKKNYYPPMIDKWNLRWVYRIVDEPKLFKRYILHYPVFFLEFLLSIKSFTNPDYPKSSLQTGNCKSFNQRT</sequence>
<dbReference type="Proteomes" id="UP000316727">
    <property type="component" value="Unassembled WGS sequence"/>
</dbReference>
<dbReference type="PANTHER" id="PTHR34136:SF1">
    <property type="entry name" value="UDP-N-ACETYL-D-MANNOSAMINURONIC ACID TRANSFERASE"/>
    <property type="match status" value="1"/>
</dbReference>
<comment type="caution">
    <text evidence="3">The sequence shown here is derived from an EMBL/GenBank/DDBJ whole genome shotgun (WGS) entry which is preliminary data.</text>
</comment>
<dbReference type="NCBIfam" id="TIGR00696">
    <property type="entry name" value="wecG_tagA_cpsF"/>
    <property type="match status" value="1"/>
</dbReference>
<proteinExistence type="predicted"/>
<dbReference type="InterPro" id="IPR004629">
    <property type="entry name" value="WecG_TagA_CpsF"/>
</dbReference>
<dbReference type="OrthoDB" id="9771846at2"/>
<accession>A0A501WBW4</accession>
<gene>
    <name evidence="3" type="ORF">FJM65_15175</name>
</gene>
<organism evidence="3 4">
    <name type="scientific">Pontibacter mangrovi</name>
    <dbReference type="NCBI Taxonomy" id="2589816"/>
    <lineage>
        <taxon>Bacteria</taxon>
        <taxon>Pseudomonadati</taxon>
        <taxon>Bacteroidota</taxon>
        <taxon>Cytophagia</taxon>
        <taxon>Cytophagales</taxon>
        <taxon>Hymenobacteraceae</taxon>
        <taxon>Pontibacter</taxon>
    </lineage>
</organism>
<keyword evidence="2 3" id="KW-0808">Transferase</keyword>
<dbReference type="CDD" id="cd06533">
    <property type="entry name" value="Glyco_transf_WecG_TagA"/>
    <property type="match status" value="1"/>
</dbReference>
<dbReference type="PANTHER" id="PTHR34136">
    <property type="match status" value="1"/>
</dbReference>
<dbReference type="EMBL" id="VFRQ01000008">
    <property type="protein sequence ID" value="TPE42986.1"/>
    <property type="molecule type" value="Genomic_DNA"/>
</dbReference>
<dbReference type="AlphaFoldDB" id="A0A501WBW4"/>
<evidence type="ECO:0000256" key="2">
    <source>
        <dbReference type="ARBA" id="ARBA00022679"/>
    </source>
</evidence>
<reference evidence="3 4" key="1">
    <citation type="submission" date="2019-06" db="EMBL/GenBank/DDBJ databases">
        <title>A novel bacterium of genus Pontibacter, isolated from marine sediment.</title>
        <authorList>
            <person name="Huang H."/>
            <person name="Mo K."/>
            <person name="Hu Y."/>
        </authorList>
    </citation>
    <scope>NUCLEOTIDE SEQUENCE [LARGE SCALE GENOMIC DNA]</scope>
    <source>
        <strain evidence="3 4">HB172049</strain>
    </source>
</reference>
<protein>
    <submittedName>
        <fullName evidence="3">WecB/TagA/CpsF family glycosyltransferase</fullName>
    </submittedName>
</protein>
<dbReference type="Pfam" id="PF03808">
    <property type="entry name" value="Glyco_tran_WecG"/>
    <property type="match status" value="1"/>
</dbReference>
<dbReference type="RefSeq" id="WP_140622400.1">
    <property type="nucleotide sequence ID" value="NZ_VFRQ01000008.1"/>
</dbReference>
<keyword evidence="4" id="KW-1185">Reference proteome</keyword>